<keyword evidence="2" id="KW-1185">Reference proteome</keyword>
<gene>
    <name evidence="1" type="ORF">M9H77_11613</name>
</gene>
<accession>A0ACC0BF28</accession>
<sequence>MYFEDRGKMYIVGTRGFSSMKDIKDGKKAFNETVVLAIATLARLVRLKQAIKSTREELLNCNALDCTDSSGPRVTVPRGREKGKFWILGWSSFGEDF</sequence>
<proteinExistence type="predicted"/>
<organism evidence="1 2">
    <name type="scientific">Catharanthus roseus</name>
    <name type="common">Madagascar periwinkle</name>
    <name type="synonym">Vinca rosea</name>
    <dbReference type="NCBI Taxonomy" id="4058"/>
    <lineage>
        <taxon>Eukaryota</taxon>
        <taxon>Viridiplantae</taxon>
        <taxon>Streptophyta</taxon>
        <taxon>Embryophyta</taxon>
        <taxon>Tracheophyta</taxon>
        <taxon>Spermatophyta</taxon>
        <taxon>Magnoliopsida</taxon>
        <taxon>eudicotyledons</taxon>
        <taxon>Gunneridae</taxon>
        <taxon>Pentapetalae</taxon>
        <taxon>asterids</taxon>
        <taxon>lamiids</taxon>
        <taxon>Gentianales</taxon>
        <taxon>Apocynaceae</taxon>
        <taxon>Rauvolfioideae</taxon>
        <taxon>Vinceae</taxon>
        <taxon>Catharanthinae</taxon>
        <taxon>Catharanthus</taxon>
    </lineage>
</organism>
<evidence type="ECO:0000313" key="1">
    <source>
        <dbReference type="EMBL" id="KAI5671249.1"/>
    </source>
</evidence>
<name>A0ACC0BF28_CATRO</name>
<evidence type="ECO:0000313" key="2">
    <source>
        <dbReference type="Proteomes" id="UP001060085"/>
    </source>
</evidence>
<dbReference type="EMBL" id="CM044703">
    <property type="protein sequence ID" value="KAI5671249.1"/>
    <property type="molecule type" value="Genomic_DNA"/>
</dbReference>
<reference evidence="2" key="1">
    <citation type="journal article" date="2023" name="Nat. Plants">
        <title>Single-cell RNA sequencing provides a high-resolution roadmap for understanding the multicellular compartmentation of specialized metabolism.</title>
        <authorList>
            <person name="Sun S."/>
            <person name="Shen X."/>
            <person name="Li Y."/>
            <person name="Li Y."/>
            <person name="Wang S."/>
            <person name="Li R."/>
            <person name="Zhang H."/>
            <person name="Shen G."/>
            <person name="Guo B."/>
            <person name="Wei J."/>
            <person name="Xu J."/>
            <person name="St-Pierre B."/>
            <person name="Chen S."/>
            <person name="Sun C."/>
        </authorList>
    </citation>
    <scope>NUCLEOTIDE SEQUENCE [LARGE SCALE GENOMIC DNA]</scope>
</reference>
<dbReference type="Proteomes" id="UP001060085">
    <property type="component" value="Linkage Group LG03"/>
</dbReference>
<protein>
    <submittedName>
        <fullName evidence="1">Uncharacterized protein</fullName>
    </submittedName>
</protein>
<comment type="caution">
    <text evidence="1">The sequence shown here is derived from an EMBL/GenBank/DDBJ whole genome shotgun (WGS) entry which is preliminary data.</text>
</comment>